<reference evidence="1 2" key="1">
    <citation type="submission" date="2020-08" db="EMBL/GenBank/DDBJ databases">
        <title>Genomic Encyclopedia of Type Strains, Phase IV (KMG-IV): sequencing the most valuable type-strain genomes for metagenomic binning, comparative biology and taxonomic classification.</title>
        <authorList>
            <person name="Goeker M."/>
        </authorList>
    </citation>
    <scope>NUCLEOTIDE SEQUENCE [LARGE SCALE GENOMIC DNA]</scope>
    <source>
        <strain evidence="1 2">DSM 14878</strain>
    </source>
</reference>
<proteinExistence type="predicted"/>
<dbReference type="AlphaFoldDB" id="A0A7W6A5P6"/>
<sequence>MDGHNFERLRAHILPLSLSQDFDVARREWGLVAVEISDEWDHCPCGQDIKEHCYIRNRMTDRETYVGNVCINRFIQIDTGNLFDGLKRIAKDPTANANSDLIEHAMRMGYLYGEKEYTFLKKTVRKRILSEEQLAWKVKINRRIIAQTVVVKRTVR</sequence>
<gene>
    <name evidence="1" type="ORF">GGR11_002767</name>
</gene>
<dbReference type="Proteomes" id="UP000532936">
    <property type="component" value="Unassembled WGS sequence"/>
</dbReference>
<dbReference type="RefSeq" id="WP_183197755.1">
    <property type="nucleotide sequence ID" value="NZ_JACIDA010000002.1"/>
</dbReference>
<protein>
    <submittedName>
        <fullName evidence="1">Uncharacterized protein</fullName>
    </submittedName>
</protein>
<evidence type="ECO:0000313" key="1">
    <source>
        <dbReference type="EMBL" id="MBB3873214.1"/>
    </source>
</evidence>
<dbReference type="EMBL" id="JACIDA010000002">
    <property type="protein sequence ID" value="MBB3873214.1"/>
    <property type="molecule type" value="Genomic_DNA"/>
</dbReference>
<name>A0A7W6A5P6_9CAUL</name>
<evidence type="ECO:0000313" key="2">
    <source>
        <dbReference type="Proteomes" id="UP000532936"/>
    </source>
</evidence>
<accession>A0A7W6A5P6</accession>
<comment type="caution">
    <text evidence="1">The sequence shown here is derived from an EMBL/GenBank/DDBJ whole genome shotgun (WGS) entry which is preliminary data.</text>
</comment>
<organism evidence="1 2">
    <name type="scientific">Brevundimonas mediterranea</name>
    <dbReference type="NCBI Taxonomy" id="74329"/>
    <lineage>
        <taxon>Bacteria</taxon>
        <taxon>Pseudomonadati</taxon>
        <taxon>Pseudomonadota</taxon>
        <taxon>Alphaproteobacteria</taxon>
        <taxon>Caulobacterales</taxon>
        <taxon>Caulobacteraceae</taxon>
        <taxon>Brevundimonas</taxon>
    </lineage>
</organism>